<dbReference type="RefSeq" id="WP_380164194.1">
    <property type="nucleotide sequence ID" value="NZ_JBHTNU010000005.1"/>
</dbReference>
<dbReference type="Proteomes" id="UP001597282">
    <property type="component" value="Unassembled WGS sequence"/>
</dbReference>
<keyword evidence="3" id="KW-1185">Reference proteome</keyword>
<proteinExistence type="predicted"/>
<evidence type="ECO:0000259" key="1">
    <source>
        <dbReference type="Pfam" id="PF09851"/>
    </source>
</evidence>
<sequence>MELESNSIPTLSTSTNLTAAGQIRELVKLRDDGIITPAEFEASKQKLLGF</sequence>
<reference evidence="3" key="1">
    <citation type="journal article" date="2019" name="Int. J. Syst. Evol. Microbiol.">
        <title>The Global Catalogue of Microorganisms (GCM) 10K type strain sequencing project: providing services to taxonomists for standard genome sequencing and annotation.</title>
        <authorList>
            <consortium name="The Broad Institute Genomics Platform"/>
            <consortium name="The Broad Institute Genome Sequencing Center for Infectious Disease"/>
            <person name="Wu L."/>
            <person name="Ma J."/>
        </authorList>
    </citation>
    <scope>NUCLEOTIDE SEQUENCE [LARGE SCALE GENOMIC DNA]</scope>
    <source>
        <strain evidence="3">S1</strain>
    </source>
</reference>
<evidence type="ECO:0000313" key="3">
    <source>
        <dbReference type="Proteomes" id="UP001597282"/>
    </source>
</evidence>
<feature type="domain" description="SHOCT" evidence="1">
    <location>
        <begin position="22"/>
        <end position="48"/>
    </location>
</feature>
<dbReference type="Pfam" id="PF09851">
    <property type="entry name" value="SHOCT"/>
    <property type="match status" value="1"/>
</dbReference>
<gene>
    <name evidence="2" type="ORF">ACFQ4Y_07550</name>
</gene>
<organism evidence="2 3">
    <name type="scientific">Kroppenstedtia sanguinis</name>
    <dbReference type="NCBI Taxonomy" id="1380684"/>
    <lineage>
        <taxon>Bacteria</taxon>
        <taxon>Bacillati</taxon>
        <taxon>Bacillota</taxon>
        <taxon>Bacilli</taxon>
        <taxon>Bacillales</taxon>
        <taxon>Thermoactinomycetaceae</taxon>
        <taxon>Kroppenstedtia</taxon>
    </lineage>
</organism>
<dbReference type="EMBL" id="JBHTNU010000005">
    <property type="protein sequence ID" value="MFD1426789.1"/>
    <property type="molecule type" value="Genomic_DNA"/>
</dbReference>
<protein>
    <submittedName>
        <fullName evidence="2">SHOCT domain-containing protein</fullName>
    </submittedName>
</protein>
<accession>A0ABW4C9Z7</accession>
<dbReference type="InterPro" id="IPR018649">
    <property type="entry name" value="SHOCT"/>
</dbReference>
<comment type="caution">
    <text evidence="2">The sequence shown here is derived from an EMBL/GenBank/DDBJ whole genome shotgun (WGS) entry which is preliminary data.</text>
</comment>
<evidence type="ECO:0000313" key="2">
    <source>
        <dbReference type="EMBL" id="MFD1426789.1"/>
    </source>
</evidence>
<name>A0ABW4C9Z7_9BACL</name>